<dbReference type="PANTHER" id="PTHR45528">
    <property type="entry name" value="SENSOR HISTIDINE KINASE CPXA"/>
    <property type="match status" value="1"/>
</dbReference>
<evidence type="ECO:0000256" key="2">
    <source>
        <dbReference type="ARBA" id="ARBA00004651"/>
    </source>
</evidence>
<evidence type="ECO:0000256" key="7">
    <source>
        <dbReference type="ARBA" id="ARBA00022692"/>
    </source>
</evidence>
<dbReference type="GO" id="GO:0000155">
    <property type="term" value="F:phosphorelay sensor kinase activity"/>
    <property type="evidence" value="ECO:0007669"/>
    <property type="project" value="InterPro"/>
</dbReference>
<evidence type="ECO:0000256" key="10">
    <source>
        <dbReference type="ARBA" id="ARBA00022840"/>
    </source>
</evidence>
<keyword evidence="6" id="KW-0808">Transferase</keyword>
<dbReference type="GO" id="GO:0005886">
    <property type="term" value="C:plasma membrane"/>
    <property type="evidence" value="ECO:0007669"/>
    <property type="project" value="UniProtKB-SubCell"/>
</dbReference>
<evidence type="ECO:0000313" key="17">
    <source>
        <dbReference type="EMBL" id="RXJ66954.1"/>
    </source>
</evidence>
<evidence type="ECO:0000256" key="15">
    <source>
        <dbReference type="SAM" id="Phobius"/>
    </source>
</evidence>
<keyword evidence="5" id="KW-0597">Phosphoprotein</keyword>
<dbReference type="Gene3D" id="3.30.565.10">
    <property type="entry name" value="Histidine kinase-like ATPase, C-terminal domain"/>
    <property type="match status" value="1"/>
</dbReference>
<comment type="catalytic activity">
    <reaction evidence="1">
        <text>ATP + protein L-histidine = ADP + protein N-phospho-L-histidine.</text>
        <dbReference type="EC" id="2.7.13.3"/>
    </reaction>
</comment>
<keyword evidence="8" id="KW-0547">Nucleotide-binding</keyword>
<dbReference type="SMART" id="SM00388">
    <property type="entry name" value="HisKA"/>
    <property type="match status" value="1"/>
</dbReference>
<dbReference type="InterPro" id="IPR004010">
    <property type="entry name" value="Double_Cache_2"/>
</dbReference>
<feature type="transmembrane region" description="Helical" evidence="15">
    <location>
        <begin position="6"/>
        <end position="30"/>
    </location>
</feature>
<evidence type="ECO:0000256" key="4">
    <source>
        <dbReference type="ARBA" id="ARBA00022475"/>
    </source>
</evidence>
<keyword evidence="4" id="KW-1003">Cell membrane</keyword>
<evidence type="ECO:0000256" key="8">
    <source>
        <dbReference type="ARBA" id="ARBA00022741"/>
    </source>
</evidence>
<accession>A0A4Q0YBP5</accession>
<protein>
    <recommendedName>
        <fullName evidence="3">histidine kinase</fullName>
        <ecNumber evidence="3">2.7.13.3</ecNumber>
    </recommendedName>
</protein>
<dbReference type="GO" id="GO:0005524">
    <property type="term" value="F:ATP binding"/>
    <property type="evidence" value="ECO:0007669"/>
    <property type="project" value="UniProtKB-KW"/>
</dbReference>
<dbReference type="Pfam" id="PF02518">
    <property type="entry name" value="HATPase_c"/>
    <property type="match status" value="1"/>
</dbReference>
<evidence type="ECO:0000256" key="1">
    <source>
        <dbReference type="ARBA" id="ARBA00000085"/>
    </source>
</evidence>
<evidence type="ECO:0000256" key="6">
    <source>
        <dbReference type="ARBA" id="ARBA00022679"/>
    </source>
</evidence>
<evidence type="ECO:0000256" key="12">
    <source>
        <dbReference type="ARBA" id="ARBA00023012"/>
    </source>
</evidence>
<organism evidence="17 18">
    <name type="scientific">Halarcobacter ebronensis</name>
    <dbReference type="NCBI Taxonomy" id="1462615"/>
    <lineage>
        <taxon>Bacteria</taxon>
        <taxon>Pseudomonadati</taxon>
        <taxon>Campylobacterota</taxon>
        <taxon>Epsilonproteobacteria</taxon>
        <taxon>Campylobacterales</taxon>
        <taxon>Arcobacteraceae</taxon>
        <taxon>Halarcobacter</taxon>
    </lineage>
</organism>
<evidence type="ECO:0000256" key="3">
    <source>
        <dbReference type="ARBA" id="ARBA00012438"/>
    </source>
</evidence>
<dbReference type="PANTHER" id="PTHR45528:SF1">
    <property type="entry name" value="SENSOR HISTIDINE KINASE CPXA"/>
    <property type="match status" value="1"/>
</dbReference>
<dbReference type="InterPro" id="IPR003661">
    <property type="entry name" value="HisK_dim/P_dom"/>
</dbReference>
<dbReference type="InterPro" id="IPR036097">
    <property type="entry name" value="HisK_dim/P_sf"/>
</dbReference>
<keyword evidence="12" id="KW-0902">Two-component regulatory system</keyword>
<dbReference type="EC" id="2.7.13.3" evidence="3"/>
<dbReference type="Gene3D" id="3.30.450.20">
    <property type="entry name" value="PAS domain"/>
    <property type="match status" value="1"/>
</dbReference>
<keyword evidence="10" id="KW-0067">ATP-binding</keyword>
<name>A0A4Q0YBP5_9BACT</name>
<dbReference type="SMART" id="SM00387">
    <property type="entry name" value="HATPase_c"/>
    <property type="match status" value="1"/>
</dbReference>
<evidence type="ECO:0000256" key="13">
    <source>
        <dbReference type="ARBA" id="ARBA00023136"/>
    </source>
</evidence>
<feature type="domain" description="Histidine kinase" evidence="16">
    <location>
        <begin position="319"/>
        <end position="525"/>
    </location>
</feature>
<dbReference type="Gene3D" id="1.10.287.130">
    <property type="match status" value="1"/>
</dbReference>
<dbReference type="InterPro" id="IPR036890">
    <property type="entry name" value="HATPase_C_sf"/>
</dbReference>
<dbReference type="InterPro" id="IPR033480">
    <property type="entry name" value="sCache_2"/>
</dbReference>
<evidence type="ECO:0000256" key="9">
    <source>
        <dbReference type="ARBA" id="ARBA00022777"/>
    </source>
</evidence>
<dbReference type="PROSITE" id="PS50109">
    <property type="entry name" value="HIS_KIN"/>
    <property type="match status" value="1"/>
</dbReference>
<comment type="caution">
    <text evidence="17">The sequence shown here is derived from an EMBL/GenBank/DDBJ whole genome shotgun (WGS) entry which is preliminary data.</text>
</comment>
<reference evidence="17 18" key="1">
    <citation type="submission" date="2017-10" db="EMBL/GenBank/DDBJ databases">
        <title>Genomics of the genus Arcobacter.</title>
        <authorList>
            <person name="Perez-Cataluna A."/>
            <person name="Figueras M.J."/>
        </authorList>
    </citation>
    <scope>NUCLEOTIDE SEQUENCE [LARGE SCALE GENOMIC DNA]</scope>
    <source>
        <strain evidence="17 18">CECT 8993</strain>
    </source>
</reference>
<evidence type="ECO:0000256" key="14">
    <source>
        <dbReference type="SAM" id="Coils"/>
    </source>
</evidence>
<sequence length="529" mass="62938">MIKAKSLYHLILYSIFFIIILTSSFTFIIIENAFDEFQEKIKIIKTDYENKQKDLIEADVKKSLNFINYYYNKFKDIKSENEIKEDILEALEKMRENEKLNNYLFIYDFDGTSIYYPVSKEYIGKNLYEFKDPSGKKVIKELIDISKKKDGGFVQYIWYKPEIKDDALKISYAHAYEPLNWTVGRGIYLDEINKIVQIKKDEYDEKISNYILQIVSLTVMLVLYSIFIYKNATILIVNDVKEIGKYFKESQKDDLRIKQDRLIFGEFKVIANYAYDAMHNIKDKNTMLREINKHLEETVNHQTKELQNLIDSQKKFLKNSVHEINTPLSIIRTNIDLLKMNILKEENKYISNIESGAKIIQYIYDDLSYLIKKDRVDYPKEYIDFSLYLKERLNFFEGIATSNDLHFTTNIDEDIYIKFNRIELQRIIDNNISNSIKYSYARSAIYVRLTYFKNDFIEFSVKTNSEKIENINKIFDDFYRENNSRGGFGLGLRIVKEICDKNLVIIKLESTDTETKFTYRFRINENTTS</sequence>
<dbReference type="InterPro" id="IPR003594">
    <property type="entry name" value="HATPase_dom"/>
</dbReference>
<dbReference type="InterPro" id="IPR005467">
    <property type="entry name" value="His_kinase_dom"/>
</dbReference>
<keyword evidence="7 15" id="KW-0812">Transmembrane</keyword>
<dbReference type="Pfam" id="PF08269">
    <property type="entry name" value="dCache_2"/>
    <property type="match status" value="1"/>
</dbReference>
<dbReference type="AlphaFoldDB" id="A0A4Q0YBP5"/>
<evidence type="ECO:0000313" key="18">
    <source>
        <dbReference type="Proteomes" id="UP000290172"/>
    </source>
</evidence>
<comment type="subcellular location">
    <subcellularLocation>
        <location evidence="2">Cell membrane</location>
        <topology evidence="2">Multi-pass membrane protein</topology>
    </subcellularLocation>
</comment>
<gene>
    <name evidence="17" type="ORF">CRV08_11525</name>
</gene>
<evidence type="ECO:0000259" key="16">
    <source>
        <dbReference type="PROSITE" id="PS50109"/>
    </source>
</evidence>
<keyword evidence="13 15" id="KW-0472">Membrane</keyword>
<dbReference type="CDD" id="cd00082">
    <property type="entry name" value="HisKA"/>
    <property type="match status" value="1"/>
</dbReference>
<dbReference type="SUPFAM" id="SSF55874">
    <property type="entry name" value="ATPase domain of HSP90 chaperone/DNA topoisomerase II/histidine kinase"/>
    <property type="match status" value="1"/>
</dbReference>
<dbReference type="SUPFAM" id="SSF47384">
    <property type="entry name" value="Homodimeric domain of signal transducing histidine kinase"/>
    <property type="match status" value="1"/>
</dbReference>
<keyword evidence="11 15" id="KW-1133">Transmembrane helix</keyword>
<dbReference type="EMBL" id="PDKJ01000011">
    <property type="protein sequence ID" value="RXJ66954.1"/>
    <property type="molecule type" value="Genomic_DNA"/>
</dbReference>
<evidence type="ECO:0000256" key="11">
    <source>
        <dbReference type="ARBA" id="ARBA00022989"/>
    </source>
</evidence>
<dbReference type="SMART" id="SM01049">
    <property type="entry name" value="Cache_2"/>
    <property type="match status" value="1"/>
</dbReference>
<dbReference type="RefSeq" id="WP_128982255.1">
    <property type="nucleotide sequence ID" value="NZ_PDKJ01000011.1"/>
</dbReference>
<feature type="coiled-coil region" evidence="14">
    <location>
        <begin position="34"/>
        <end position="101"/>
    </location>
</feature>
<keyword evidence="9 17" id="KW-0418">Kinase</keyword>
<dbReference type="InterPro" id="IPR050398">
    <property type="entry name" value="HssS/ArlS-like"/>
</dbReference>
<keyword evidence="14" id="KW-0175">Coiled coil</keyword>
<dbReference type="Pfam" id="PF00512">
    <property type="entry name" value="HisKA"/>
    <property type="match status" value="1"/>
</dbReference>
<evidence type="ECO:0000256" key="5">
    <source>
        <dbReference type="ARBA" id="ARBA00022553"/>
    </source>
</evidence>
<proteinExistence type="predicted"/>
<dbReference type="Proteomes" id="UP000290172">
    <property type="component" value="Unassembled WGS sequence"/>
</dbReference>